<dbReference type="EMBL" id="LGGN01000142">
    <property type="protein sequence ID" value="KUK77327.1"/>
    <property type="molecule type" value="Genomic_DNA"/>
</dbReference>
<reference evidence="2" key="1">
    <citation type="journal article" date="2015" name="MBio">
        <title>Genome-Resolved Metagenomic Analysis Reveals Roles for Candidate Phyla and Other Microbial Community Members in Biogeochemical Transformations in Oil Reservoirs.</title>
        <authorList>
            <person name="Hu P."/>
            <person name="Tom L."/>
            <person name="Singh A."/>
            <person name="Thomas B.C."/>
            <person name="Baker B.J."/>
            <person name="Piceno Y.M."/>
            <person name="Andersen G.L."/>
            <person name="Banfield J.F."/>
        </authorList>
    </citation>
    <scope>NUCLEOTIDE SEQUENCE [LARGE SCALE GENOMIC DNA]</scope>
</reference>
<comment type="caution">
    <text evidence="1">The sequence shown here is derived from an EMBL/GenBank/DDBJ whole genome shotgun (WGS) entry which is preliminary data.</text>
</comment>
<protein>
    <recommendedName>
        <fullName evidence="3">DUF4924 domain-containing protein</fullName>
    </recommendedName>
</protein>
<evidence type="ECO:0008006" key="3">
    <source>
        <dbReference type="Google" id="ProtNLM"/>
    </source>
</evidence>
<evidence type="ECO:0000313" key="2">
    <source>
        <dbReference type="Proteomes" id="UP000053860"/>
    </source>
</evidence>
<accession>A0A101HI83</accession>
<evidence type="ECO:0000313" key="1">
    <source>
        <dbReference type="EMBL" id="KUK77327.1"/>
    </source>
</evidence>
<sequence length="177" mass="20869">MKIPDKQENIAEYLLFMWQTEDLLRACNLDIDQVQRSLIDSSYPTEEERKKARDWYEGLIMMMKREGVQHAGHLQINKNLIIDLTDLHLRLLKDPRESEYIALYYNTLPHIVALRSKAGDKQLPELETCFTALYGYLLLKLQKREITDETQVAVAQITSLLRLLSRKYQTIDQQKEE</sequence>
<organism evidence="1 2">
    <name type="scientific">Proteiniphilum acetatigenes</name>
    <dbReference type="NCBI Taxonomy" id="294710"/>
    <lineage>
        <taxon>Bacteria</taxon>
        <taxon>Pseudomonadati</taxon>
        <taxon>Bacteroidota</taxon>
        <taxon>Bacteroidia</taxon>
        <taxon>Bacteroidales</taxon>
        <taxon>Dysgonomonadaceae</taxon>
        <taxon>Proteiniphilum</taxon>
    </lineage>
</organism>
<dbReference type="Proteomes" id="UP000053860">
    <property type="component" value="Unassembled WGS sequence"/>
</dbReference>
<dbReference type="STRING" id="1123008.GCA_000380985_02811"/>
<dbReference type="InterPro" id="IPR032574">
    <property type="entry name" value="DUF4924"/>
</dbReference>
<gene>
    <name evidence="1" type="ORF">XD92_0836</name>
</gene>
<name>A0A101HI83_9BACT</name>
<proteinExistence type="predicted"/>
<dbReference type="PATRIC" id="fig|294710.3.peg.1172"/>
<dbReference type="Pfam" id="PF16271">
    <property type="entry name" value="DUF4924"/>
    <property type="match status" value="1"/>
</dbReference>
<dbReference type="AlphaFoldDB" id="A0A101HI83"/>